<feature type="compositionally biased region" description="Polar residues" evidence="1">
    <location>
        <begin position="89"/>
        <end position="99"/>
    </location>
</feature>
<gene>
    <name evidence="2" type="ORF">BHQ10_006714</name>
</gene>
<dbReference type="STRING" id="1196081.A0A364L4I3"/>
<dbReference type="AlphaFoldDB" id="A0A364L4I3"/>
<protein>
    <submittedName>
        <fullName evidence="2">Uncharacterized protein</fullName>
    </submittedName>
</protein>
<dbReference type="EMBL" id="MIKG01000013">
    <property type="protein sequence ID" value="RAO70702.1"/>
    <property type="molecule type" value="Genomic_DNA"/>
</dbReference>
<dbReference type="RefSeq" id="XP_040735218.1">
    <property type="nucleotide sequence ID" value="XM_040879331.1"/>
</dbReference>
<dbReference type="GeneID" id="63795930"/>
<dbReference type="OrthoDB" id="4509729at2759"/>
<dbReference type="Proteomes" id="UP000249363">
    <property type="component" value="Unassembled WGS sequence"/>
</dbReference>
<reference evidence="2 3" key="1">
    <citation type="journal article" date="2017" name="Biotechnol. Biofuels">
        <title>Differential beta-glucosidase expression as a function of carbon source availability in Talaromyces amestolkiae: a genomic and proteomic approach.</title>
        <authorList>
            <person name="de Eugenio L.I."/>
            <person name="Mendez-Liter J.A."/>
            <person name="Nieto-Dominguez M."/>
            <person name="Alonso L."/>
            <person name="Gil-Munoz J."/>
            <person name="Barriuso J."/>
            <person name="Prieto A."/>
            <person name="Martinez M.J."/>
        </authorList>
    </citation>
    <scope>NUCLEOTIDE SEQUENCE [LARGE SCALE GENOMIC DNA]</scope>
    <source>
        <strain evidence="2 3">CIB</strain>
    </source>
</reference>
<organism evidence="2 3">
    <name type="scientific">Talaromyces amestolkiae</name>
    <dbReference type="NCBI Taxonomy" id="1196081"/>
    <lineage>
        <taxon>Eukaryota</taxon>
        <taxon>Fungi</taxon>
        <taxon>Dikarya</taxon>
        <taxon>Ascomycota</taxon>
        <taxon>Pezizomycotina</taxon>
        <taxon>Eurotiomycetes</taxon>
        <taxon>Eurotiomycetidae</taxon>
        <taxon>Eurotiales</taxon>
        <taxon>Trichocomaceae</taxon>
        <taxon>Talaromyces</taxon>
        <taxon>Talaromyces sect. Talaromyces</taxon>
    </lineage>
</organism>
<feature type="compositionally biased region" description="Basic and acidic residues" evidence="1">
    <location>
        <begin position="115"/>
        <end position="124"/>
    </location>
</feature>
<name>A0A364L4I3_TALAM</name>
<sequence length="124" mass="13869">MAENKPPPRRQQVPAASTTQVPTVGTVHSFKRLLSYSDNLSINGQTANPEALSAAVTSDKKEEGHRNSENMVKAALTELLNDEDVKNNPAGNKSVQNLLMKTEKEWRKQRRKTVHERDPDQPPK</sequence>
<evidence type="ECO:0000313" key="2">
    <source>
        <dbReference type="EMBL" id="RAO70702.1"/>
    </source>
</evidence>
<keyword evidence="3" id="KW-1185">Reference proteome</keyword>
<evidence type="ECO:0000256" key="1">
    <source>
        <dbReference type="SAM" id="MobiDB-lite"/>
    </source>
</evidence>
<feature type="region of interest" description="Disordered" evidence="1">
    <location>
        <begin position="1"/>
        <end position="22"/>
    </location>
</feature>
<feature type="region of interest" description="Disordered" evidence="1">
    <location>
        <begin position="83"/>
        <end position="124"/>
    </location>
</feature>
<proteinExistence type="predicted"/>
<comment type="caution">
    <text evidence="2">The sequence shown here is derived from an EMBL/GenBank/DDBJ whole genome shotgun (WGS) entry which is preliminary data.</text>
</comment>
<accession>A0A364L4I3</accession>
<evidence type="ECO:0000313" key="3">
    <source>
        <dbReference type="Proteomes" id="UP000249363"/>
    </source>
</evidence>